<protein>
    <recommendedName>
        <fullName evidence="2">PrcB C-terminal domain-containing protein</fullName>
    </recommendedName>
</protein>
<proteinExistence type="predicted"/>
<feature type="domain" description="PrcB C-terminal" evidence="2">
    <location>
        <begin position="282"/>
        <end position="337"/>
    </location>
</feature>
<dbReference type="EMBL" id="BJXN01000006">
    <property type="protein sequence ID" value="GEM89691.1"/>
    <property type="molecule type" value="Genomic_DNA"/>
</dbReference>
<keyword evidence="1" id="KW-0732">Signal</keyword>
<dbReference type="PROSITE" id="PS51257">
    <property type="entry name" value="PROKAR_LIPOPROTEIN"/>
    <property type="match status" value="1"/>
</dbReference>
<reference evidence="3 4" key="1">
    <citation type="submission" date="2019-07" db="EMBL/GenBank/DDBJ databases">
        <title>Whole genome shotgun sequence of Oceanithermus desulfurans NBRC 100063.</title>
        <authorList>
            <person name="Hosoyama A."/>
            <person name="Uohara A."/>
            <person name="Ohji S."/>
            <person name="Ichikawa N."/>
        </authorList>
    </citation>
    <scope>NUCLEOTIDE SEQUENCE [LARGE SCALE GENOMIC DNA]</scope>
    <source>
        <strain evidence="3 4">NBRC 100063</strain>
    </source>
</reference>
<comment type="caution">
    <text evidence="3">The sequence shown here is derived from an EMBL/GenBank/DDBJ whole genome shotgun (WGS) entry which is preliminary data.</text>
</comment>
<feature type="signal peptide" evidence="1">
    <location>
        <begin position="1"/>
        <end position="19"/>
    </location>
</feature>
<organism evidence="3 4">
    <name type="scientific">Oceanithermus desulfurans NBRC 100063</name>
    <dbReference type="NCBI Taxonomy" id="1227550"/>
    <lineage>
        <taxon>Bacteria</taxon>
        <taxon>Thermotogati</taxon>
        <taxon>Deinococcota</taxon>
        <taxon>Deinococci</taxon>
        <taxon>Thermales</taxon>
        <taxon>Thermaceae</taxon>
        <taxon>Oceanithermus</taxon>
    </lineage>
</organism>
<gene>
    <name evidence="3" type="ORF">ODE01S_11250</name>
</gene>
<accession>A0A511RJ69</accession>
<dbReference type="AlphaFoldDB" id="A0A511RJ69"/>
<name>A0A511RJ69_9DEIN</name>
<dbReference type="Pfam" id="PF14343">
    <property type="entry name" value="PrcB_C"/>
    <property type="match status" value="1"/>
</dbReference>
<dbReference type="InterPro" id="IPR025748">
    <property type="entry name" value="PrcB_C_dom"/>
</dbReference>
<evidence type="ECO:0000313" key="3">
    <source>
        <dbReference type="EMBL" id="GEM89691.1"/>
    </source>
</evidence>
<sequence>MRMKLWKLSLGLLALGLSACVPVLVETGPRYSVTEIEWLTPEASERWTYFFGDPQTVYLDGRPITLEPAPAREHIWAVPGALWVDGQPNLREVLPPLRLPAQTVEALPGFDYVVESRVDLEGVWLYDGTWFRLAGKLKAGERLRSDGVPSYPVLKGLEREEAKVLLDEALARSGNRPLVVYQLSDAVYPDYRFDPKPRSYRKVSLAVQYGVPKEFVLGPVTPPAPAWEVLDKGPFSAYADTQPYAVLAVTEKTFRQKVWPLAAGRRVPQPAPPAIDFRRDSVVAFFWGTKPTGGYAIKVLRVSLKDDVLVVQLKLIQPKPGSLVTQAITSPYLLLRIQGKPAKVRFLDEKGNLLKEARAE</sequence>
<evidence type="ECO:0000313" key="4">
    <source>
        <dbReference type="Proteomes" id="UP000321827"/>
    </source>
</evidence>
<evidence type="ECO:0000259" key="2">
    <source>
        <dbReference type="Pfam" id="PF14343"/>
    </source>
</evidence>
<feature type="chain" id="PRO_5022213436" description="PrcB C-terminal domain-containing protein" evidence="1">
    <location>
        <begin position="20"/>
        <end position="360"/>
    </location>
</feature>
<evidence type="ECO:0000256" key="1">
    <source>
        <dbReference type="SAM" id="SignalP"/>
    </source>
</evidence>
<dbReference type="Proteomes" id="UP000321827">
    <property type="component" value="Unassembled WGS sequence"/>
</dbReference>